<comment type="subcellular location">
    <subcellularLocation>
        <location evidence="1">Nucleus</location>
    </subcellularLocation>
</comment>
<dbReference type="PANTHER" id="PTHR13948">
    <property type="entry name" value="RNA-BINDING PROTEIN"/>
    <property type="match status" value="1"/>
</dbReference>
<feature type="region of interest" description="Disordered" evidence="3">
    <location>
        <begin position="119"/>
        <end position="143"/>
    </location>
</feature>
<reference evidence="4 5" key="1">
    <citation type="submission" date="2019-07" db="EMBL/GenBank/DDBJ databases">
        <title>WGS assembly of Gossypium tomentosum.</title>
        <authorList>
            <person name="Chen Z.J."/>
            <person name="Sreedasyam A."/>
            <person name="Ando A."/>
            <person name="Song Q."/>
            <person name="De L."/>
            <person name="Hulse-Kemp A."/>
            <person name="Ding M."/>
            <person name="Ye W."/>
            <person name="Kirkbride R."/>
            <person name="Jenkins J."/>
            <person name="Plott C."/>
            <person name="Lovell J."/>
            <person name="Lin Y.-M."/>
            <person name="Vaughn R."/>
            <person name="Liu B."/>
            <person name="Li W."/>
            <person name="Simpson S."/>
            <person name="Scheffler B."/>
            <person name="Saski C."/>
            <person name="Grover C."/>
            <person name="Hu G."/>
            <person name="Conover J."/>
            <person name="Carlson J."/>
            <person name="Shu S."/>
            <person name="Boston L."/>
            <person name="Williams M."/>
            <person name="Peterson D."/>
            <person name="Mcgee K."/>
            <person name="Jones D."/>
            <person name="Wendel J."/>
            <person name="Stelly D."/>
            <person name="Grimwood J."/>
            <person name="Schmutz J."/>
        </authorList>
    </citation>
    <scope>NUCLEOTIDE SEQUENCE [LARGE SCALE GENOMIC DNA]</scope>
    <source>
        <strain evidence="4">7179.01</strain>
    </source>
</reference>
<evidence type="ECO:0000313" key="5">
    <source>
        <dbReference type="Proteomes" id="UP000322667"/>
    </source>
</evidence>
<evidence type="ECO:0000256" key="2">
    <source>
        <dbReference type="ARBA" id="ARBA00023242"/>
    </source>
</evidence>
<dbReference type="GO" id="GO:0005634">
    <property type="term" value="C:nucleus"/>
    <property type="evidence" value="ECO:0007669"/>
    <property type="project" value="UniProtKB-SubCell"/>
</dbReference>
<evidence type="ECO:0000256" key="1">
    <source>
        <dbReference type="ARBA" id="ARBA00004123"/>
    </source>
</evidence>
<evidence type="ECO:0000256" key="3">
    <source>
        <dbReference type="SAM" id="MobiDB-lite"/>
    </source>
</evidence>
<accession>A0A5D2R916</accession>
<proteinExistence type="predicted"/>
<dbReference type="GO" id="GO:0000398">
    <property type="term" value="P:mRNA splicing, via spliceosome"/>
    <property type="evidence" value="ECO:0007669"/>
    <property type="project" value="TreeGrafter"/>
</dbReference>
<dbReference type="GO" id="GO:0003723">
    <property type="term" value="F:RNA binding"/>
    <property type="evidence" value="ECO:0007669"/>
    <property type="project" value="TreeGrafter"/>
</dbReference>
<protein>
    <submittedName>
        <fullName evidence="4">Uncharacterized protein</fullName>
    </submittedName>
</protein>
<keyword evidence="5" id="KW-1185">Reference proteome</keyword>
<dbReference type="AlphaFoldDB" id="A0A5D2R916"/>
<keyword evidence="2" id="KW-0539">Nucleus</keyword>
<organism evidence="4 5">
    <name type="scientific">Gossypium tomentosum</name>
    <name type="common">Hawaiian cotton</name>
    <name type="synonym">Gossypium sandvicense</name>
    <dbReference type="NCBI Taxonomy" id="34277"/>
    <lineage>
        <taxon>Eukaryota</taxon>
        <taxon>Viridiplantae</taxon>
        <taxon>Streptophyta</taxon>
        <taxon>Embryophyta</taxon>
        <taxon>Tracheophyta</taxon>
        <taxon>Spermatophyta</taxon>
        <taxon>Magnoliopsida</taxon>
        <taxon>eudicotyledons</taxon>
        <taxon>Gunneridae</taxon>
        <taxon>Pentapetalae</taxon>
        <taxon>rosids</taxon>
        <taxon>malvids</taxon>
        <taxon>Malvales</taxon>
        <taxon>Malvaceae</taxon>
        <taxon>Malvoideae</taxon>
        <taxon>Gossypium</taxon>
    </lineage>
</organism>
<dbReference type="EMBL" id="CM017612">
    <property type="protein sequence ID" value="TYI35994.1"/>
    <property type="molecule type" value="Genomic_DNA"/>
</dbReference>
<dbReference type="Proteomes" id="UP000322667">
    <property type="component" value="Chromosome A03"/>
</dbReference>
<evidence type="ECO:0000313" key="4">
    <source>
        <dbReference type="EMBL" id="TYI35994.1"/>
    </source>
</evidence>
<dbReference type="PANTHER" id="PTHR13948:SF38">
    <property type="entry name" value="D111_G-PATCH DOMAIN-CONTAINING PROTEIN"/>
    <property type="match status" value="1"/>
</dbReference>
<sequence>MKRKDKESDKTMADSTELDLQSSSDYSFVWDPQTHLYFHASGFYHDPDAGWYYSSKYGLYYTFENGNYVLLDMEGAVADNSVLDEPCATASYNGPEYNRSSSQGNEVDAQNTTINVADESTSTGPIEDTSAQASEQPPPPSEWLEDTLIDLYLSGYNLAANSAADASISLETDKKENFKFPTDGNDEMYELDEGEWIPEESFGLGGSSEVVPYEGDTWDEENWRAQYGQVTRCKDEPLLEFPVVDLWDWSMVTKPKEDGKKQVARLIGRLVKRSAKVHPSVPLGGVLLKTAPICEVHLDLVRVRTGQVYKLRTPCPSSNLDKSKNQKQLERKA</sequence>
<name>A0A5D2R916_GOSTO</name>
<gene>
    <name evidence="4" type="ORF">ES332_A03G113000v1</name>
</gene>
<dbReference type="CDD" id="cd16074">
    <property type="entry name" value="OCRE"/>
    <property type="match status" value="1"/>
</dbReference>